<dbReference type="AlphaFoldDB" id="H3ZQ77"/>
<dbReference type="PANTHER" id="PTHR39677">
    <property type="entry name" value="RIBONUCLEASE VAPC6"/>
    <property type="match status" value="1"/>
</dbReference>
<protein>
    <submittedName>
        <fullName evidence="2">Twitching motility protein PilT</fullName>
    </submittedName>
</protein>
<organism evidence="2 3">
    <name type="scientific">Thermococcus litoralis (strain ATCC 51850 / DSM 5473 / JCM 8560 / NS-C)</name>
    <dbReference type="NCBI Taxonomy" id="523849"/>
    <lineage>
        <taxon>Archaea</taxon>
        <taxon>Methanobacteriati</taxon>
        <taxon>Methanobacteriota</taxon>
        <taxon>Thermococci</taxon>
        <taxon>Thermococcales</taxon>
        <taxon>Thermococcaceae</taxon>
        <taxon>Thermococcus</taxon>
    </lineage>
</organism>
<feature type="domain" description="PIN" evidence="1">
    <location>
        <begin position="3"/>
        <end position="123"/>
    </location>
</feature>
<dbReference type="Gene3D" id="3.40.50.1010">
    <property type="entry name" value="5'-nuclease"/>
    <property type="match status" value="1"/>
</dbReference>
<dbReference type="SUPFAM" id="SSF88723">
    <property type="entry name" value="PIN domain-like"/>
    <property type="match status" value="1"/>
</dbReference>
<dbReference type="Pfam" id="PF01850">
    <property type="entry name" value="PIN"/>
    <property type="match status" value="1"/>
</dbReference>
<dbReference type="GeneID" id="16549977"/>
<evidence type="ECO:0000313" key="3">
    <source>
        <dbReference type="Proteomes" id="UP000015502"/>
    </source>
</evidence>
<evidence type="ECO:0000313" key="2">
    <source>
        <dbReference type="EMBL" id="EHR77871.1"/>
    </source>
</evidence>
<gene>
    <name evidence="2" type="ORF">OCC_03277</name>
</gene>
<dbReference type="RefSeq" id="WP_004069517.1">
    <property type="nucleotide sequence ID" value="NC_022084.1"/>
</dbReference>
<dbReference type="EMBL" id="CP006670">
    <property type="protein sequence ID" value="EHR77871.1"/>
    <property type="molecule type" value="Genomic_DNA"/>
</dbReference>
<dbReference type="PaxDb" id="523849-OCC_03277"/>
<dbReference type="Proteomes" id="UP000015502">
    <property type="component" value="Chromosome"/>
</dbReference>
<dbReference type="OrthoDB" id="101543at2157"/>
<proteinExistence type="predicted"/>
<dbReference type="CDD" id="cd18689">
    <property type="entry name" value="PIN_VapC-like"/>
    <property type="match status" value="1"/>
</dbReference>
<keyword evidence="3" id="KW-1185">Reference proteome</keyword>
<name>H3ZQ77_THELN</name>
<sequence length="130" mass="14832">MNIVLDSYAILAYIGDEVGAEKVEKYLHMAKEGKVTLYMNYVNLGEIYYILARQDLEKADLSIALLKREPIVFIQADEKLSLLAGRIKAFHKLSYADAFVVATAIETNSRILTGDEEFKRVEDKVEIEWL</sequence>
<reference evidence="2 3" key="1">
    <citation type="journal article" date="2012" name="J. Bacteriol.">
        <title>Genome sequence of the model hyperthermophilic archaeon Thermococcus litoralis NS-C.</title>
        <authorList>
            <person name="Gardner A.F."/>
            <person name="Kumar S."/>
            <person name="Perler F.B."/>
        </authorList>
    </citation>
    <scope>NUCLEOTIDE SEQUENCE [LARGE SCALE GENOMIC DNA]</scope>
    <source>
        <strain evidence="3">ATCC 51850 / DSM 5473 / JCM 8560 / NS-C</strain>
    </source>
</reference>
<dbReference type="InterPro" id="IPR029060">
    <property type="entry name" value="PIN-like_dom_sf"/>
</dbReference>
<dbReference type="STRING" id="523849.OCC_03277"/>
<dbReference type="KEGG" id="tlt:OCC_03277"/>
<dbReference type="PANTHER" id="PTHR39677:SF4">
    <property type="entry name" value="RIBONUCLEASE VAPC6"/>
    <property type="match status" value="1"/>
</dbReference>
<dbReference type="InterPro" id="IPR002716">
    <property type="entry name" value="PIN_dom"/>
</dbReference>
<evidence type="ECO:0000259" key="1">
    <source>
        <dbReference type="Pfam" id="PF01850"/>
    </source>
</evidence>
<dbReference type="HOGENOM" id="CLU_135601_1_1_2"/>
<accession>H3ZQ77</accession>